<dbReference type="Pfam" id="PF00534">
    <property type="entry name" value="Glycos_transf_1"/>
    <property type="match status" value="1"/>
</dbReference>
<dbReference type="Proteomes" id="UP000273641">
    <property type="component" value="Unassembled WGS sequence"/>
</dbReference>
<organism evidence="4 5">
    <name type="scientific">Clostridium perfringens</name>
    <dbReference type="NCBI Taxonomy" id="1502"/>
    <lineage>
        <taxon>Bacteria</taxon>
        <taxon>Bacillati</taxon>
        <taxon>Bacillota</taxon>
        <taxon>Clostridia</taxon>
        <taxon>Eubacteriales</taxon>
        <taxon>Clostridiaceae</taxon>
        <taxon>Clostridium</taxon>
    </lineage>
</organism>
<comment type="caution">
    <text evidence="4">The sequence shown here is derived from an EMBL/GenBank/DDBJ whole genome shotgun (WGS) entry which is preliminary data.</text>
</comment>
<reference evidence="4 5" key="1">
    <citation type="submission" date="2018-11" db="EMBL/GenBank/DDBJ databases">
        <title>Draft genome sequences of potential pathogenic Clostridium perfringens from environmental surface water in the North West Province, South Africa.</title>
        <authorList>
            <person name="Fourie J.C.J."/>
            <person name="Sanko T.J."/>
            <person name="Bezuidenhout C."/>
            <person name="Mienie C."/>
            <person name="Adeleke R."/>
        </authorList>
    </citation>
    <scope>NUCLEOTIDE SEQUENCE [LARGE SCALE GENOMIC DNA]</scope>
    <source>
        <strain evidence="4 5">SC4-C13</strain>
    </source>
</reference>
<protein>
    <submittedName>
        <fullName evidence="3 4">Glycosyltransferase</fullName>
    </submittedName>
</protein>
<feature type="domain" description="Glycosyl transferase family 1" evidence="2">
    <location>
        <begin position="195"/>
        <end position="342"/>
    </location>
</feature>
<dbReference type="GO" id="GO:0016757">
    <property type="term" value="F:glycosyltransferase activity"/>
    <property type="evidence" value="ECO:0007669"/>
    <property type="project" value="InterPro"/>
</dbReference>
<evidence type="ECO:0000313" key="3">
    <source>
        <dbReference type="EMBL" id="MDZ4910121.1"/>
    </source>
</evidence>
<dbReference type="Gene3D" id="3.40.50.2000">
    <property type="entry name" value="Glycogen Phosphorylase B"/>
    <property type="match status" value="2"/>
</dbReference>
<dbReference type="InterPro" id="IPR001296">
    <property type="entry name" value="Glyco_trans_1"/>
</dbReference>
<sequence length="374" mass="43362">MKILFDLTSLDDNFSGIERFALNISKAFIEKNKDNEYILVFKNKIHSEFKYISERENVKIKIINGKNKLITSQIKLPVNLYKIKADKYIFLAFPAPVLFHKKGIINAIHDMTAWLYPETMSKQGLLLFKTLIKKAMRDSERIITVSKNSKKDIKSIFPNSKIPIDIIYNGIDEKFLNFNRNDEKLKEVKDKYKINFEYILCLGTLEPRKNINLLIDAYIELKKSRDFKFKLVLVGRKGWKYNSILEKIKENKLENEIVFTGFVDDVDLPYVYSGAKCFVFPSIYEGFGIPIIEAMSVGVPVIASNTSSIPEVLAGNGILFKSNDKKDLEKSLIKFFDLKDDEINKFKDKGLTRAKEFKWNNEVKKMSDNLKLKL</sequence>
<dbReference type="RefSeq" id="WP_124231043.1">
    <property type="nucleotide sequence ID" value="NZ_CP120749.1"/>
</dbReference>
<dbReference type="PANTHER" id="PTHR46401:SF2">
    <property type="entry name" value="GLYCOSYLTRANSFERASE WBBK-RELATED"/>
    <property type="match status" value="1"/>
</dbReference>
<dbReference type="EMBL" id="WNUI01000063">
    <property type="protein sequence ID" value="MDZ4910121.1"/>
    <property type="molecule type" value="Genomic_DNA"/>
</dbReference>
<evidence type="ECO:0000313" key="4">
    <source>
        <dbReference type="EMBL" id="RQN23557.1"/>
    </source>
</evidence>
<reference evidence="3" key="2">
    <citation type="submission" date="2019-11" db="EMBL/GenBank/DDBJ databases">
        <title>Characterization of Clostridium perfringens isolates from swine manure treated agricultural soils.</title>
        <authorList>
            <person name="Wushke S.T."/>
        </authorList>
    </citation>
    <scope>NUCLEOTIDE SEQUENCE</scope>
    <source>
        <strain evidence="3">X94</strain>
    </source>
</reference>
<accession>A0AAE8K6H8</accession>
<dbReference type="CDD" id="cd03809">
    <property type="entry name" value="GT4_MtfB-like"/>
    <property type="match status" value="1"/>
</dbReference>
<evidence type="ECO:0000256" key="1">
    <source>
        <dbReference type="ARBA" id="ARBA00022679"/>
    </source>
</evidence>
<gene>
    <name evidence="4" type="ORF">EHZ11_13095</name>
    <name evidence="3" type="ORF">GNF68_13875</name>
</gene>
<keyword evidence="1" id="KW-0808">Transferase</keyword>
<proteinExistence type="predicted"/>
<dbReference type="EMBL" id="RQNR01000007">
    <property type="protein sequence ID" value="RQN23557.1"/>
    <property type="molecule type" value="Genomic_DNA"/>
</dbReference>
<dbReference type="Proteomes" id="UP001288778">
    <property type="component" value="Unassembled WGS sequence"/>
</dbReference>
<dbReference type="PANTHER" id="PTHR46401">
    <property type="entry name" value="GLYCOSYLTRANSFERASE WBBK-RELATED"/>
    <property type="match status" value="1"/>
</dbReference>
<dbReference type="FunFam" id="3.40.50.2000:FF:000119">
    <property type="entry name" value="Glycosyl transferase group 1"/>
    <property type="match status" value="1"/>
</dbReference>
<evidence type="ECO:0000313" key="5">
    <source>
        <dbReference type="Proteomes" id="UP000273641"/>
    </source>
</evidence>
<evidence type="ECO:0000259" key="2">
    <source>
        <dbReference type="Pfam" id="PF00534"/>
    </source>
</evidence>
<name>A0AAE8K6H8_CLOPF</name>
<dbReference type="AlphaFoldDB" id="A0AAE8K6H8"/>
<dbReference type="SUPFAM" id="SSF53756">
    <property type="entry name" value="UDP-Glycosyltransferase/glycogen phosphorylase"/>
    <property type="match status" value="1"/>
</dbReference>